<evidence type="ECO:0000313" key="2">
    <source>
        <dbReference type="Proteomes" id="UP001217485"/>
    </source>
</evidence>
<comment type="caution">
    <text evidence="1">The sequence shown here is derived from an EMBL/GenBank/DDBJ whole genome shotgun (WGS) entry which is preliminary data.</text>
</comment>
<organism evidence="1 2">
    <name type="scientific">Sorangium atrum</name>
    <dbReference type="NCBI Taxonomy" id="2995308"/>
    <lineage>
        <taxon>Bacteria</taxon>
        <taxon>Pseudomonadati</taxon>
        <taxon>Myxococcota</taxon>
        <taxon>Polyangia</taxon>
        <taxon>Polyangiales</taxon>
        <taxon>Polyangiaceae</taxon>
        <taxon>Sorangium</taxon>
    </lineage>
</organism>
<evidence type="ECO:0000313" key="1">
    <source>
        <dbReference type="EMBL" id="MDC0685805.1"/>
    </source>
</evidence>
<name>A0ABT5CH83_9BACT</name>
<keyword evidence="2" id="KW-1185">Reference proteome</keyword>
<protein>
    <submittedName>
        <fullName evidence="1">Uncharacterized protein</fullName>
    </submittedName>
</protein>
<sequence length="185" mass="20870">MSQIYGAVEFRVGGEWYDVVNVSSLLLQHYDLNACLFGVDNYANFVPLFAERGVPGDCGVNLSERVAEYVRGDSSPSWVGYGELLRVNWDELALTRDRRVSEFVVCGDGRERLAGKWLNKSGYDWVCQVLETEQEVVVGDRVFRRPVLRRSDAIVGTEFGLLMKLMGCLAERFGDDGVRLVVWFG</sequence>
<dbReference type="RefSeq" id="WP_272104305.1">
    <property type="nucleotide sequence ID" value="NZ_JAQNDK010000007.1"/>
</dbReference>
<dbReference type="Proteomes" id="UP001217485">
    <property type="component" value="Unassembled WGS sequence"/>
</dbReference>
<reference evidence="1 2" key="1">
    <citation type="submission" date="2023-01" db="EMBL/GenBank/DDBJ databases">
        <title>Minimal conservation of predation-associated metabolite biosynthetic gene clusters underscores biosynthetic potential of Myxococcota including descriptions for ten novel species: Archangium lansinium sp. nov., Myxococcus landrumus sp. nov., Nannocystis bai.</title>
        <authorList>
            <person name="Ahearne A."/>
            <person name="Stevens C."/>
            <person name="Dowd S."/>
        </authorList>
    </citation>
    <scope>NUCLEOTIDE SEQUENCE [LARGE SCALE GENOMIC DNA]</scope>
    <source>
        <strain evidence="1 2">WIWO2</strain>
    </source>
</reference>
<proteinExistence type="predicted"/>
<gene>
    <name evidence="1" type="ORF">POL72_49330</name>
</gene>
<dbReference type="EMBL" id="JAQNDK010000007">
    <property type="protein sequence ID" value="MDC0685805.1"/>
    <property type="molecule type" value="Genomic_DNA"/>
</dbReference>
<accession>A0ABT5CH83</accession>